<keyword evidence="1" id="KW-1133">Transmembrane helix</keyword>
<proteinExistence type="predicted"/>
<feature type="transmembrane region" description="Helical" evidence="1">
    <location>
        <begin position="53"/>
        <end position="72"/>
    </location>
</feature>
<evidence type="ECO:0000256" key="1">
    <source>
        <dbReference type="SAM" id="Phobius"/>
    </source>
</evidence>
<evidence type="ECO:0000313" key="2">
    <source>
        <dbReference type="EMBL" id="SPJ23869.1"/>
    </source>
</evidence>
<reference evidence="2 3" key="1">
    <citation type="submission" date="2018-03" db="EMBL/GenBank/DDBJ databases">
        <authorList>
            <person name="Keele B.F."/>
        </authorList>
    </citation>
    <scope>NUCLEOTIDE SEQUENCE [LARGE SCALE GENOMIC DNA]</scope>
    <source>
        <strain evidence="2 3">CECT 8504</strain>
    </source>
</reference>
<feature type="transmembrane region" description="Helical" evidence="1">
    <location>
        <begin position="20"/>
        <end position="41"/>
    </location>
</feature>
<evidence type="ECO:0000313" key="3">
    <source>
        <dbReference type="Proteomes" id="UP000244912"/>
    </source>
</evidence>
<accession>A0A2R8BUN2</accession>
<dbReference type="OrthoDB" id="7871801at2"/>
<dbReference type="RefSeq" id="WP_108893729.1">
    <property type="nucleotide sequence ID" value="NZ_ONZF01000003.1"/>
</dbReference>
<dbReference type="AlphaFoldDB" id="A0A2R8BUN2"/>
<organism evidence="2 3">
    <name type="scientific">Palleronia abyssalis</name>
    <dbReference type="NCBI Taxonomy" id="1501240"/>
    <lineage>
        <taxon>Bacteria</taxon>
        <taxon>Pseudomonadati</taxon>
        <taxon>Pseudomonadota</taxon>
        <taxon>Alphaproteobacteria</taxon>
        <taxon>Rhodobacterales</taxon>
        <taxon>Roseobacteraceae</taxon>
        <taxon>Palleronia</taxon>
    </lineage>
</organism>
<dbReference type="Proteomes" id="UP000244912">
    <property type="component" value="Unassembled WGS sequence"/>
</dbReference>
<keyword evidence="1" id="KW-0472">Membrane</keyword>
<name>A0A2R8BUN2_9RHOB</name>
<gene>
    <name evidence="2" type="ORF">PAA8504_01688</name>
</gene>
<sequence>MSPLKELPFLERTSYRRRRLGDAARLLPVLGMVLFLLPLMWASDGAGTTARSGLYLFGAWGGLIALSFAISLRLARIVRAEDGTGPEGD</sequence>
<dbReference type="EMBL" id="ONZF01000003">
    <property type="protein sequence ID" value="SPJ23869.1"/>
    <property type="molecule type" value="Genomic_DNA"/>
</dbReference>
<keyword evidence="3" id="KW-1185">Reference proteome</keyword>
<protein>
    <submittedName>
        <fullName evidence="2">Uncharacterized protein</fullName>
    </submittedName>
</protein>
<keyword evidence="1" id="KW-0812">Transmembrane</keyword>